<organism evidence="1 2">
    <name type="scientific">Cyclocybe aegerita</name>
    <name type="common">Black poplar mushroom</name>
    <name type="synonym">Agrocybe aegerita</name>
    <dbReference type="NCBI Taxonomy" id="1973307"/>
    <lineage>
        <taxon>Eukaryota</taxon>
        <taxon>Fungi</taxon>
        <taxon>Dikarya</taxon>
        <taxon>Basidiomycota</taxon>
        <taxon>Agaricomycotina</taxon>
        <taxon>Agaricomycetes</taxon>
        <taxon>Agaricomycetidae</taxon>
        <taxon>Agaricales</taxon>
        <taxon>Agaricineae</taxon>
        <taxon>Bolbitiaceae</taxon>
        <taxon>Cyclocybe</taxon>
    </lineage>
</organism>
<evidence type="ECO:0000313" key="2">
    <source>
        <dbReference type="Proteomes" id="UP000467700"/>
    </source>
</evidence>
<gene>
    <name evidence="1" type="ORF">AAE3_LOCUS8974</name>
</gene>
<dbReference type="Proteomes" id="UP000467700">
    <property type="component" value="Unassembled WGS sequence"/>
</dbReference>
<name>A0A8S0WNK6_CYCAE</name>
<proteinExistence type="predicted"/>
<comment type="caution">
    <text evidence="1">The sequence shown here is derived from an EMBL/GenBank/DDBJ whole genome shotgun (WGS) entry which is preliminary data.</text>
</comment>
<dbReference type="EMBL" id="CACVBS010000056">
    <property type="protein sequence ID" value="CAA7266707.1"/>
    <property type="molecule type" value="Genomic_DNA"/>
</dbReference>
<sequence>MDKFPPLTLPAIEYEAVEDLGRELKRYHLPSGCNPEATTFVDILYPYPEQTPRWNRKNANELPDLFPLEGHTDVKTPKLRVFLFRDASFLLERYRDKYRFARGNPTVQWMQQRFAVSPLFFRAAALPTFSSVQEHISFPYRDQAGKAARLDGYYYLRDCPYPGHRLVWFSHRLGGELGSTYITFNLPEATSRAIMACTPKALLQPLSLDLFFCEGILRLNQRALWKSQGSLFRLEEDEQLKSSLTPETAAATVTHLHGVARAFHWLRADLCDLRRTLHFLCSIADKFPLNSPQLSVGEMDSTTESLKYLKSQIEVILDHQSAGRERISTQIALFFNLSNQLDSRTNLDIARLTSEISISTQHDSSSMIT</sequence>
<reference evidence="1 2" key="1">
    <citation type="submission" date="2020-01" db="EMBL/GenBank/DDBJ databases">
        <authorList>
            <person name="Gupta K D."/>
        </authorList>
    </citation>
    <scope>NUCLEOTIDE SEQUENCE [LARGE SCALE GENOMIC DNA]</scope>
</reference>
<evidence type="ECO:0000313" key="1">
    <source>
        <dbReference type="EMBL" id="CAA7266707.1"/>
    </source>
</evidence>
<dbReference type="OrthoDB" id="3561681at2759"/>
<accession>A0A8S0WNK6</accession>
<protein>
    <submittedName>
        <fullName evidence="1">Uncharacterized protein</fullName>
    </submittedName>
</protein>
<keyword evidence="2" id="KW-1185">Reference proteome</keyword>
<dbReference type="AlphaFoldDB" id="A0A8S0WNK6"/>